<dbReference type="InterPro" id="IPR004606">
    <property type="entry name" value="Mop_domain"/>
</dbReference>
<keyword evidence="1 2" id="KW-0500">Molybdenum</keyword>
<dbReference type="PROSITE" id="PS51866">
    <property type="entry name" value="MOP"/>
    <property type="match status" value="2"/>
</dbReference>
<dbReference type="InterPro" id="IPR051815">
    <property type="entry name" value="Molybdate_resp_trans_reg"/>
</dbReference>
<feature type="domain" description="Mop" evidence="3">
    <location>
        <begin position="74"/>
        <end position="140"/>
    </location>
</feature>
<evidence type="ECO:0000256" key="1">
    <source>
        <dbReference type="ARBA" id="ARBA00022505"/>
    </source>
</evidence>
<dbReference type="NCBIfam" id="TIGR00638">
    <property type="entry name" value="Mop"/>
    <property type="match status" value="2"/>
</dbReference>
<accession>A0A0X8JHT1</accession>
<evidence type="ECO:0000313" key="4">
    <source>
        <dbReference type="EMBL" id="AMD89065.1"/>
    </source>
</evidence>
<dbReference type="PANTHER" id="PTHR30432">
    <property type="entry name" value="TRANSCRIPTIONAL REGULATOR MODE"/>
    <property type="match status" value="1"/>
</dbReference>
<dbReference type="Gene3D" id="2.40.50.100">
    <property type="match status" value="2"/>
</dbReference>
<dbReference type="AlphaFoldDB" id="A0A0X8JHT1"/>
<dbReference type="EMBL" id="CP014229">
    <property type="protein sequence ID" value="AMD89065.1"/>
    <property type="molecule type" value="Genomic_DNA"/>
</dbReference>
<feature type="domain" description="Mop" evidence="3">
    <location>
        <begin position="2"/>
        <end position="68"/>
    </location>
</feature>
<dbReference type="STRING" id="44742.AXF13_02480"/>
<evidence type="ECO:0000259" key="3">
    <source>
        <dbReference type="PROSITE" id="PS51866"/>
    </source>
</evidence>
<dbReference type="Proteomes" id="UP000069241">
    <property type="component" value="Chromosome"/>
</dbReference>
<protein>
    <submittedName>
        <fullName evidence="4">Transporter</fullName>
    </submittedName>
</protein>
<keyword evidence="5" id="KW-1185">Reference proteome</keyword>
<name>A0A0X8JHT1_9BACT</name>
<dbReference type="Pfam" id="PF03459">
    <property type="entry name" value="TOBE"/>
    <property type="match status" value="2"/>
</dbReference>
<organism evidence="4 5">
    <name type="scientific">Desulfovibrio fairfieldensis</name>
    <dbReference type="NCBI Taxonomy" id="44742"/>
    <lineage>
        <taxon>Bacteria</taxon>
        <taxon>Pseudomonadati</taxon>
        <taxon>Thermodesulfobacteriota</taxon>
        <taxon>Desulfovibrionia</taxon>
        <taxon>Desulfovibrionales</taxon>
        <taxon>Desulfovibrionaceae</taxon>
        <taxon>Desulfovibrio</taxon>
    </lineage>
</organism>
<gene>
    <name evidence="4" type="ORF">AXF13_02480</name>
</gene>
<dbReference type="InterPro" id="IPR008995">
    <property type="entry name" value="Mo/tungstate-bd_C_term_dom"/>
</dbReference>
<dbReference type="PANTHER" id="PTHR30432:SF1">
    <property type="entry name" value="DNA-BINDING TRANSCRIPTIONAL DUAL REGULATOR MODE"/>
    <property type="match status" value="1"/>
</dbReference>
<dbReference type="RefSeq" id="WP_008686209.1">
    <property type="nucleotide sequence ID" value="NZ_CP014229.1"/>
</dbReference>
<sequence>MKTSARNVFHGKVVAVRSGAVNDEVELSVEGGQTIVASITQASTEKLGLKPGVEAMALIKASFVLLMNDAEDYLLSTRNQFNGTVAKVTPGAVNAEVLVDLPGGAGITSIVTMGSVDKLQLAPGKKVTAIVKAMHVILAVSK</sequence>
<evidence type="ECO:0000313" key="5">
    <source>
        <dbReference type="Proteomes" id="UP000069241"/>
    </source>
</evidence>
<dbReference type="SUPFAM" id="SSF50331">
    <property type="entry name" value="MOP-like"/>
    <property type="match status" value="2"/>
</dbReference>
<dbReference type="GO" id="GO:0015689">
    <property type="term" value="P:molybdate ion transport"/>
    <property type="evidence" value="ECO:0007669"/>
    <property type="project" value="InterPro"/>
</dbReference>
<dbReference type="InterPro" id="IPR005116">
    <property type="entry name" value="Transp-assoc_OB_typ1"/>
</dbReference>
<reference evidence="5" key="1">
    <citation type="submission" date="2016-02" db="EMBL/GenBank/DDBJ databases">
        <authorList>
            <person name="Holder M.E."/>
            <person name="Ajami N.J."/>
            <person name="Petrosino J.F."/>
        </authorList>
    </citation>
    <scope>NUCLEOTIDE SEQUENCE [LARGE SCALE GENOMIC DNA]</scope>
    <source>
        <strain evidence="5">CCUG 45958</strain>
    </source>
</reference>
<evidence type="ECO:0000256" key="2">
    <source>
        <dbReference type="PROSITE-ProRule" id="PRU01213"/>
    </source>
</evidence>
<proteinExistence type="predicted"/>
<dbReference type="KEGG" id="dfi:AXF13_02480"/>